<reference evidence="1" key="1">
    <citation type="submission" date="2021-05" db="EMBL/GenBank/DDBJ databases">
        <authorList>
            <person name="Alioto T."/>
            <person name="Alioto T."/>
            <person name="Gomez Garrido J."/>
        </authorList>
    </citation>
    <scope>NUCLEOTIDE SEQUENCE</scope>
</reference>
<dbReference type="AlphaFoldDB" id="A0A8D8TQV2"/>
<evidence type="ECO:0000313" key="1">
    <source>
        <dbReference type="EMBL" id="CAG6690540.1"/>
    </source>
</evidence>
<protein>
    <submittedName>
        <fullName evidence="1">Uncharacterized protein</fullName>
    </submittedName>
</protein>
<accession>A0A8D8TQV2</accession>
<organism evidence="1">
    <name type="scientific">Cacopsylla melanoneura</name>
    <dbReference type="NCBI Taxonomy" id="428564"/>
    <lineage>
        <taxon>Eukaryota</taxon>
        <taxon>Metazoa</taxon>
        <taxon>Ecdysozoa</taxon>
        <taxon>Arthropoda</taxon>
        <taxon>Hexapoda</taxon>
        <taxon>Insecta</taxon>
        <taxon>Pterygota</taxon>
        <taxon>Neoptera</taxon>
        <taxon>Paraneoptera</taxon>
        <taxon>Hemiptera</taxon>
        <taxon>Sternorrhyncha</taxon>
        <taxon>Psylloidea</taxon>
        <taxon>Psyllidae</taxon>
        <taxon>Psyllinae</taxon>
        <taxon>Cacopsylla</taxon>
    </lineage>
</organism>
<sequence>MLIIIVMYNMPHIRLTSYMYRTSSSDCRHHHPMTKLSINNSRSMLLISVCCWVLIYCLKNLRLDKLIKSKVKYPSLSFTIRFIYLRLDKIIKSKISLVKAVGSPYTTTVKTIFPSLNILFVKIIILEKNLQQCVENSLFSGFLNVLFCYGFFKRKWLILNLLNSLSEYLLSVISQISWRLNVSRS</sequence>
<name>A0A8D8TQV2_9HEMI</name>
<proteinExistence type="predicted"/>
<dbReference type="EMBL" id="HBUF01298077">
    <property type="protein sequence ID" value="CAG6690540.1"/>
    <property type="molecule type" value="Transcribed_RNA"/>
</dbReference>